<evidence type="ECO:0000313" key="4">
    <source>
        <dbReference type="EMBL" id="NKY32064.1"/>
    </source>
</evidence>
<sequence length="108" mass="11647">MARKVVISLIDDLDGESPAAETVVFALEGVTYEIDLTEGNAGELRAVFGKWTPFARRAGRAGRTKRERPGRSASARVVREWAQRNGHEVSARGRIPAGVLAAFQAVNG</sequence>
<proteinExistence type="predicted"/>
<dbReference type="InterPro" id="IPR024412">
    <property type="entry name" value="Lsr2_dim_dom"/>
</dbReference>
<dbReference type="Gene3D" id="4.10.320.10">
    <property type="entry name" value="E3-binding domain"/>
    <property type="match status" value="1"/>
</dbReference>
<feature type="domain" description="Lsr2 dimerization" evidence="2">
    <location>
        <begin position="1"/>
        <end position="59"/>
    </location>
</feature>
<reference evidence="4 5" key="1">
    <citation type="submission" date="2020-04" db="EMBL/GenBank/DDBJ databases">
        <title>MicrobeNet Type strains.</title>
        <authorList>
            <person name="Nicholson A.C."/>
        </authorList>
    </citation>
    <scope>NUCLEOTIDE SEQUENCE [LARGE SCALE GENOMIC DNA]</scope>
    <source>
        <strain evidence="4 5">DSM 45078</strain>
    </source>
</reference>
<keyword evidence="1" id="KW-0238">DNA-binding</keyword>
<organism evidence="4 5">
    <name type="scientific">Nocardia speluncae</name>
    <dbReference type="NCBI Taxonomy" id="419477"/>
    <lineage>
        <taxon>Bacteria</taxon>
        <taxon>Bacillati</taxon>
        <taxon>Actinomycetota</taxon>
        <taxon>Actinomycetes</taxon>
        <taxon>Mycobacteriales</taxon>
        <taxon>Nocardiaceae</taxon>
        <taxon>Nocardia</taxon>
    </lineage>
</organism>
<dbReference type="GO" id="GO:0003677">
    <property type="term" value="F:DNA binding"/>
    <property type="evidence" value="ECO:0007669"/>
    <property type="project" value="UniProtKB-KW"/>
</dbReference>
<keyword evidence="5" id="KW-1185">Reference proteome</keyword>
<dbReference type="EMBL" id="JAAXOO010000001">
    <property type="protein sequence ID" value="NKY32064.1"/>
    <property type="molecule type" value="Genomic_DNA"/>
</dbReference>
<accession>A0A846XDL4</accession>
<dbReference type="AlphaFoldDB" id="A0A846XDL4"/>
<dbReference type="InterPro" id="IPR055370">
    <property type="entry name" value="Lsr2_DNA-bd"/>
</dbReference>
<protein>
    <submittedName>
        <fullName evidence="4">Lsr2 family protein</fullName>
    </submittedName>
</protein>
<dbReference type="Proteomes" id="UP000565715">
    <property type="component" value="Unassembled WGS sequence"/>
</dbReference>
<evidence type="ECO:0000259" key="3">
    <source>
        <dbReference type="Pfam" id="PF23359"/>
    </source>
</evidence>
<dbReference type="Gene3D" id="3.30.60.230">
    <property type="entry name" value="Lsr2, dimerization domain"/>
    <property type="match status" value="1"/>
</dbReference>
<dbReference type="InterPro" id="IPR036625">
    <property type="entry name" value="E3-bd_dom_sf"/>
</dbReference>
<comment type="caution">
    <text evidence="4">The sequence shown here is derived from an EMBL/GenBank/DDBJ whole genome shotgun (WGS) entry which is preliminary data.</text>
</comment>
<dbReference type="Pfam" id="PF11774">
    <property type="entry name" value="Lsr2"/>
    <property type="match status" value="1"/>
</dbReference>
<gene>
    <name evidence="4" type="ORF">HGA13_03110</name>
</gene>
<feature type="domain" description="Lsr2 DNA-binding" evidence="3">
    <location>
        <begin position="72"/>
        <end position="105"/>
    </location>
</feature>
<evidence type="ECO:0000256" key="1">
    <source>
        <dbReference type="ARBA" id="ARBA00023125"/>
    </source>
</evidence>
<dbReference type="RefSeq" id="WP_068035814.1">
    <property type="nucleotide sequence ID" value="NZ_JAAXOO010000001.1"/>
</dbReference>
<dbReference type="GO" id="GO:0016746">
    <property type="term" value="F:acyltransferase activity"/>
    <property type="evidence" value="ECO:0007669"/>
    <property type="project" value="InterPro"/>
</dbReference>
<evidence type="ECO:0000259" key="2">
    <source>
        <dbReference type="Pfam" id="PF11774"/>
    </source>
</evidence>
<dbReference type="Pfam" id="PF23359">
    <property type="entry name" value="Lsr2_DNA-bd"/>
    <property type="match status" value="1"/>
</dbReference>
<name>A0A846XDL4_9NOCA</name>
<dbReference type="InterPro" id="IPR042261">
    <property type="entry name" value="Lsr2-like_dimerization"/>
</dbReference>
<evidence type="ECO:0000313" key="5">
    <source>
        <dbReference type="Proteomes" id="UP000565715"/>
    </source>
</evidence>